<evidence type="ECO:0000313" key="1">
    <source>
        <dbReference type="EMBL" id="GFY56492.1"/>
    </source>
</evidence>
<evidence type="ECO:0000313" key="2">
    <source>
        <dbReference type="Proteomes" id="UP000886998"/>
    </source>
</evidence>
<name>A0A8X7C7R0_9ARAC</name>
<keyword evidence="2" id="KW-1185">Reference proteome</keyword>
<comment type="caution">
    <text evidence="1">The sequence shown here is derived from an EMBL/GenBank/DDBJ whole genome shotgun (WGS) entry which is preliminary data.</text>
</comment>
<reference evidence="1" key="1">
    <citation type="submission" date="2020-08" db="EMBL/GenBank/DDBJ databases">
        <title>Multicomponent nature underlies the extraordinary mechanical properties of spider dragline silk.</title>
        <authorList>
            <person name="Kono N."/>
            <person name="Nakamura H."/>
            <person name="Mori M."/>
            <person name="Yoshida Y."/>
            <person name="Ohtoshi R."/>
            <person name="Malay A.D."/>
            <person name="Moran D.A.P."/>
            <person name="Tomita M."/>
            <person name="Numata K."/>
            <person name="Arakawa K."/>
        </authorList>
    </citation>
    <scope>NUCLEOTIDE SEQUENCE</scope>
</reference>
<dbReference type="EMBL" id="BMAV01011004">
    <property type="protein sequence ID" value="GFY56492.1"/>
    <property type="molecule type" value="Genomic_DNA"/>
</dbReference>
<accession>A0A8X7C7R0</accession>
<sequence>MKAMVKEQKQFYVPTKEKVNALLGFPIQDSDSGGDSTSICHNTTNFLQITVRKKEDRVVLQKLGRMGINNEEQESSDNEVHNIFPMNLPKSPSNKLCITVCSWRKTFNTFVSHYLLVY</sequence>
<organism evidence="1 2">
    <name type="scientific">Trichonephila inaurata madagascariensis</name>
    <dbReference type="NCBI Taxonomy" id="2747483"/>
    <lineage>
        <taxon>Eukaryota</taxon>
        <taxon>Metazoa</taxon>
        <taxon>Ecdysozoa</taxon>
        <taxon>Arthropoda</taxon>
        <taxon>Chelicerata</taxon>
        <taxon>Arachnida</taxon>
        <taxon>Araneae</taxon>
        <taxon>Araneomorphae</taxon>
        <taxon>Entelegynae</taxon>
        <taxon>Araneoidea</taxon>
        <taxon>Nephilidae</taxon>
        <taxon>Trichonephila</taxon>
        <taxon>Trichonephila inaurata</taxon>
    </lineage>
</organism>
<dbReference type="Proteomes" id="UP000886998">
    <property type="component" value="Unassembled WGS sequence"/>
</dbReference>
<proteinExistence type="predicted"/>
<gene>
    <name evidence="1" type="ORF">TNIN_46181</name>
</gene>
<protein>
    <submittedName>
        <fullName evidence="1">Uncharacterized protein</fullName>
    </submittedName>
</protein>
<dbReference type="AlphaFoldDB" id="A0A8X7C7R0"/>